<feature type="signal peptide" evidence="2">
    <location>
        <begin position="1"/>
        <end position="28"/>
    </location>
</feature>
<keyword evidence="4" id="KW-1185">Reference proteome</keyword>
<name>A0A850ELH9_9BACL</name>
<evidence type="ECO:0008006" key="5">
    <source>
        <dbReference type="Google" id="ProtNLM"/>
    </source>
</evidence>
<feature type="region of interest" description="Disordered" evidence="1">
    <location>
        <begin position="410"/>
        <end position="495"/>
    </location>
</feature>
<dbReference type="PANTHER" id="PTHR37804:SF1">
    <property type="entry name" value="CDAA REGULATORY PROTEIN CDAR"/>
    <property type="match status" value="1"/>
</dbReference>
<gene>
    <name evidence="3" type="ORF">HPT30_13005</name>
</gene>
<feature type="compositionally biased region" description="Gly residues" evidence="1">
    <location>
        <begin position="481"/>
        <end position="495"/>
    </location>
</feature>
<evidence type="ECO:0000256" key="2">
    <source>
        <dbReference type="SAM" id="SignalP"/>
    </source>
</evidence>
<dbReference type="Gene3D" id="2.170.120.40">
    <property type="entry name" value="YbbR-like domain"/>
    <property type="match status" value="2"/>
</dbReference>
<sequence length="495" mass="52466">MNKWMNNNNFNKILALALGIILWAMVHADTAPVSQTTTRMDTKTIENVKIEVTGFDEDKYVMEPLDVDSVRMEVRGKKSDLNYRFSDSYKVSVDLSKVKPGNNRLSLSYSLPNGVTLESLTPDEVNVHVELRNTKAFPITLLTKGTPAQGYQLGTPVIQPTGEAEVTLAASELSKVAKVQGTVELDGDSETFKEKRMKLFAYDSNGNEIKDAVIKPAYVSVEIPITLPFKSVPLEIGYTGQLPDSLVLSQVKADQTSVTVYGQKEALATLTAYEATVNLSQIKSAGTEQLKVDLVPPTGIDKIEPGKVNVTVTTSENGERTLEGVPIKLEGAAAGLKAVITDPADQTLSLTVSGAPDLLNQLSVDKISVVADVSNLAAGTHEVTLQVSLPKFIALKQPAGQQLKAIIQLQDSSTPEVSTEPSQNSSTGGTQNTPEPSAEPVIGEGKDPVDQPTHSGDPVGTPTPTPTEQHSENSGSTNGNAGTGSNGEATGTGGT</sequence>
<dbReference type="EMBL" id="JABWCS010000207">
    <property type="protein sequence ID" value="NUU61266.1"/>
    <property type="molecule type" value="Genomic_DNA"/>
</dbReference>
<dbReference type="Proteomes" id="UP000564806">
    <property type="component" value="Unassembled WGS sequence"/>
</dbReference>
<feature type="compositionally biased region" description="Polar residues" evidence="1">
    <location>
        <begin position="410"/>
        <end position="435"/>
    </location>
</feature>
<comment type="caution">
    <text evidence="3">The sequence shown here is derived from an EMBL/GenBank/DDBJ whole genome shotgun (WGS) entry which is preliminary data.</text>
</comment>
<evidence type="ECO:0000313" key="4">
    <source>
        <dbReference type="Proteomes" id="UP000564806"/>
    </source>
</evidence>
<organism evidence="3 4">
    <name type="scientific">Paenibacillus agri</name>
    <dbReference type="NCBI Taxonomy" id="2744309"/>
    <lineage>
        <taxon>Bacteria</taxon>
        <taxon>Bacillati</taxon>
        <taxon>Bacillota</taxon>
        <taxon>Bacilli</taxon>
        <taxon>Bacillales</taxon>
        <taxon>Paenibacillaceae</taxon>
        <taxon>Paenibacillus</taxon>
    </lineage>
</organism>
<reference evidence="3" key="1">
    <citation type="submission" date="2020-06" db="EMBL/GenBank/DDBJ databases">
        <title>Paenibacillus sp. nov., isolated from soil.</title>
        <authorList>
            <person name="Seo Y.L."/>
        </authorList>
    </citation>
    <scope>NUCLEOTIDE SEQUENCE [LARGE SCALE GENOMIC DNA]</scope>
    <source>
        <strain evidence="3">JW14</strain>
    </source>
</reference>
<dbReference type="PANTHER" id="PTHR37804">
    <property type="entry name" value="CDAA REGULATORY PROTEIN CDAR"/>
    <property type="match status" value="1"/>
</dbReference>
<accession>A0A850ELH9</accession>
<dbReference type="InterPro" id="IPR012505">
    <property type="entry name" value="YbbR"/>
</dbReference>
<protein>
    <recommendedName>
        <fullName evidence="5">YbbR-like domain-containing protein</fullName>
    </recommendedName>
</protein>
<dbReference type="Gene3D" id="2.170.120.30">
    <property type="match status" value="2"/>
</dbReference>
<dbReference type="Pfam" id="PF07949">
    <property type="entry name" value="YbbR"/>
    <property type="match status" value="3"/>
</dbReference>
<evidence type="ECO:0000313" key="3">
    <source>
        <dbReference type="EMBL" id="NUU61266.1"/>
    </source>
</evidence>
<dbReference type="RefSeq" id="WP_175371807.1">
    <property type="nucleotide sequence ID" value="NZ_JABWCS010000207.1"/>
</dbReference>
<feature type="chain" id="PRO_5039599299" description="YbbR-like domain-containing protein" evidence="2">
    <location>
        <begin position="29"/>
        <end position="495"/>
    </location>
</feature>
<evidence type="ECO:0000256" key="1">
    <source>
        <dbReference type="SAM" id="MobiDB-lite"/>
    </source>
</evidence>
<dbReference type="AlphaFoldDB" id="A0A850ELH9"/>
<dbReference type="InterPro" id="IPR053154">
    <property type="entry name" value="c-di-AMP_regulator"/>
</dbReference>
<keyword evidence="2" id="KW-0732">Signal</keyword>
<proteinExistence type="predicted"/>